<evidence type="ECO:0000256" key="4">
    <source>
        <dbReference type="ARBA" id="ARBA00023136"/>
    </source>
</evidence>
<evidence type="ECO:0000313" key="6">
    <source>
        <dbReference type="EMBL" id="OGD04079.1"/>
    </source>
</evidence>
<dbReference type="Pfam" id="PF02535">
    <property type="entry name" value="Zip"/>
    <property type="match status" value="2"/>
</dbReference>
<evidence type="ECO:0000313" key="7">
    <source>
        <dbReference type="Proteomes" id="UP000177080"/>
    </source>
</evidence>
<comment type="subcellular location">
    <subcellularLocation>
        <location evidence="1">Membrane</location>
        <topology evidence="1">Multi-pass membrane protein</topology>
    </subcellularLocation>
</comment>
<sequence>MGTLIFYSLIGGLFSLIGGFVLLWKREITQALTTPLLSFAAGAFLGAALLDILPEALEIATDPQLVLIWMLGGFILYFVLERLLMTYVYKHPNAQNSHSDHTETLPILLILGDTLHNFLDGIVIALAYVVNPAVGLVTTLAVAAHEIPQEIGDFSVLLHQGWAKKVIIAVNVLQSLTTLPGAVLGFYVGHLFTPYLPYILAFTAGIFIYISASDIIPEIHHKAGHKSFYRVVIPLVLAVVIVGYLTRLAHA</sequence>
<feature type="transmembrane region" description="Helical" evidence="5">
    <location>
        <begin position="195"/>
        <end position="216"/>
    </location>
</feature>
<evidence type="ECO:0008006" key="8">
    <source>
        <dbReference type="Google" id="ProtNLM"/>
    </source>
</evidence>
<organism evidence="6 7">
    <name type="scientific">Candidatus Amesbacteria bacterium RIFCSPLOWO2_01_FULL_48_25</name>
    <dbReference type="NCBI Taxonomy" id="1797259"/>
    <lineage>
        <taxon>Bacteria</taxon>
        <taxon>Candidatus Amesiibacteriota</taxon>
    </lineage>
</organism>
<comment type="caution">
    <text evidence="6">The sequence shown here is derived from an EMBL/GenBank/DDBJ whole genome shotgun (WGS) entry which is preliminary data.</text>
</comment>
<evidence type="ECO:0000256" key="3">
    <source>
        <dbReference type="ARBA" id="ARBA00022989"/>
    </source>
</evidence>
<feature type="transmembrane region" description="Helical" evidence="5">
    <location>
        <begin position="166"/>
        <end position="189"/>
    </location>
</feature>
<gene>
    <name evidence="6" type="ORF">A2989_01625</name>
</gene>
<evidence type="ECO:0000256" key="2">
    <source>
        <dbReference type="ARBA" id="ARBA00022692"/>
    </source>
</evidence>
<dbReference type="GO" id="GO:0016020">
    <property type="term" value="C:membrane"/>
    <property type="evidence" value="ECO:0007669"/>
    <property type="project" value="UniProtKB-SubCell"/>
</dbReference>
<dbReference type="InterPro" id="IPR003689">
    <property type="entry name" value="ZIP"/>
</dbReference>
<feature type="transmembrane region" description="Helical" evidence="5">
    <location>
        <begin position="66"/>
        <end position="89"/>
    </location>
</feature>
<feature type="transmembrane region" description="Helical" evidence="5">
    <location>
        <begin position="228"/>
        <end position="246"/>
    </location>
</feature>
<protein>
    <recommendedName>
        <fullName evidence="8">ZIP zinc transporter</fullName>
    </recommendedName>
</protein>
<evidence type="ECO:0000256" key="5">
    <source>
        <dbReference type="SAM" id="Phobius"/>
    </source>
</evidence>
<keyword evidence="3 5" id="KW-1133">Transmembrane helix</keyword>
<accession>A0A1F4ZCJ2</accession>
<proteinExistence type="predicted"/>
<dbReference type="GO" id="GO:0046873">
    <property type="term" value="F:metal ion transmembrane transporter activity"/>
    <property type="evidence" value="ECO:0007669"/>
    <property type="project" value="InterPro"/>
</dbReference>
<keyword evidence="4 5" id="KW-0472">Membrane</keyword>
<dbReference type="EMBL" id="MEXN01000003">
    <property type="protein sequence ID" value="OGD04079.1"/>
    <property type="molecule type" value="Genomic_DNA"/>
</dbReference>
<name>A0A1F4ZCJ2_9BACT</name>
<reference evidence="6 7" key="1">
    <citation type="journal article" date="2016" name="Nat. Commun.">
        <title>Thousands of microbial genomes shed light on interconnected biogeochemical processes in an aquifer system.</title>
        <authorList>
            <person name="Anantharaman K."/>
            <person name="Brown C.T."/>
            <person name="Hug L.A."/>
            <person name="Sharon I."/>
            <person name="Castelle C.J."/>
            <person name="Probst A.J."/>
            <person name="Thomas B.C."/>
            <person name="Singh A."/>
            <person name="Wilkins M.J."/>
            <person name="Karaoz U."/>
            <person name="Brodie E.L."/>
            <person name="Williams K.H."/>
            <person name="Hubbard S.S."/>
            <person name="Banfield J.F."/>
        </authorList>
    </citation>
    <scope>NUCLEOTIDE SEQUENCE [LARGE SCALE GENOMIC DNA]</scope>
</reference>
<dbReference type="PANTHER" id="PTHR16950">
    <property type="entry name" value="ZINC TRANSPORTER SLC39A7 HISTIDINE-RICH MEMBRANE PROTEIN KE4"/>
    <property type="match status" value="1"/>
</dbReference>
<keyword evidence="2 5" id="KW-0812">Transmembrane</keyword>
<evidence type="ECO:0000256" key="1">
    <source>
        <dbReference type="ARBA" id="ARBA00004141"/>
    </source>
</evidence>
<dbReference type="PANTHER" id="PTHR16950:SF16">
    <property type="entry name" value="ZINC TRANSPORTER ZIP13"/>
    <property type="match status" value="1"/>
</dbReference>
<feature type="transmembrane region" description="Helical" evidence="5">
    <location>
        <begin position="36"/>
        <end position="54"/>
    </location>
</feature>
<dbReference type="STRING" id="1797259.A2989_01625"/>
<dbReference type="Proteomes" id="UP000177080">
    <property type="component" value="Unassembled WGS sequence"/>
</dbReference>
<dbReference type="AlphaFoldDB" id="A0A1F4ZCJ2"/>
<feature type="transmembrane region" description="Helical" evidence="5">
    <location>
        <begin position="6"/>
        <end position="24"/>
    </location>
</feature>